<dbReference type="Pfam" id="PF09339">
    <property type="entry name" value="HTH_IclR"/>
    <property type="match status" value="1"/>
</dbReference>
<dbReference type="InterPro" id="IPR005471">
    <property type="entry name" value="Tscrpt_reg_IclR_N"/>
</dbReference>
<keyword evidence="1" id="KW-0805">Transcription regulation</keyword>
<dbReference type="Gene3D" id="3.30.450.40">
    <property type="match status" value="2"/>
</dbReference>
<dbReference type="InterPro" id="IPR036390">
    <property type="entry name" value="WH_DNA-bd_sf"/>
</dbReference>
<keyword evidence="8" id="KW-1185">Reference proteome</keyword>
<dbReference type="OrthoDB" id="7274111at2"/>
<evidence type="ECO:0000256" key="1">
    <source>
        <dbReference type="ARBA" id="ARBA00023015"/>
    </source>
</evidence>
<dbReference type="AlphaFoldDB" id="A0A2S6IK44"/>
<reference evidence="7 8" key="1">
    <citation type="submission" date="2018-02" db="EMBL/GenBank/DDBJ databases">
        <title>Genomic Encyclopedia of Archaeal and Bacterial Type Strains, Phase II (KMG-II): from individual species to whole genera.</title>
        <authorList>
            <person name="Goeker M."/>
        </authorList>
    </citation>
    <scope>NUCLEOTIDE SEQUENCE [LARGE SCALE GENOMIC DNA]</scope>
    <source>
        <strain evidence="7 8">DSM 22857</strain>
    </source>
</reference>
<dbReference type="EMBL" id="PTJD01000007">
    <property type="protein sequence ID" value="PPK94579.1"/>
    <property type="molecule type" value="Genomic_DNA"/>
</dbReference>
<dbReference type="PROSITE" id="PS51077">
    <property type="entry name" value="HTH_ICLR"/>
    <property type="match status" value="1"/>
</dbReference>
<dbReference type="InterPro" id="IPR050707">
    <property type="entry name" value="HTH_MetabolicPath_Reg"/>
</dbReference>
<comment type="caution">
    <text evidence="7">The sequence shown here is derived from an EMBL/GenBank/DDBJ whole genome shotgun (WGS) entry which is preliminary data.</text>
</comment>
<dbReference type="GO" id="GO:0045892">
    <property type="term" value="P:negative regulation of DNA-templated transcription"/>
    <property type="evidence" value="ECO:0007669"/>
    <property type="project" value="TreeGrafter"/>
</dbReference>
<gene>
    <name evidence="7" type="ORF">CLV92_10782</name>
</gene>
<evidence type="ECO:0000259" key="5">
    <source>
        <dbReference type="PROSITE" id="PS51077"/>
    </source>
</evidence>
<dbReference type="GO" id="GO:0003677">
    <property type="term" value="F:DNA binding"/>
    <property type="evidence" value="ECO:0007669"/>
    <property type="project" value="UniProtKB-KW"/>
</dbReference>
<dbReference type="Proteomes" id="UP000239485">
    <property type="component" value="Unassembled WGS sequence"/>
</dbReference>
<dbReference type="PROSITE" id="PS51078">
    <property type="entry name" value="ICLR_ED"/>
    <property type="match status" value="1"/>
</dbReference>
<feature type="domain" description="IclR-ED" evidence="6">
    <location>
        <begin position="65"/>
        <end position="233"/>
    </location>
</feature>
<dbReference type="GO" id="GO:0003700">
    <property type="term" value="F:DNA-binding transcription factor activity"/>
    <property type="evidence" value="ECO:0007669"/>
    <property type="project" value="TreeGrafter"/>
</dbReference>
<dbReference type="RefSeq" id="WP_104432899.1">
    <property type="nucleotide sequence ID" value="NZ_PTJD01000007.1"/>
</dbReference>
<organism evidence="7 8">
    <name type="scientific">Kineococcus xinjiangensis</name>
    <dbReference type="NCBI Taxonomy" id="512762"/>
    <lineage>
        <taxon>Bacteria</taxon>
        <taxon>Bacillati</taxon>
        <taxon>Actinomycetota</taxon>
        <taxon>Actinomycetes</taxon>
        <taxon>Kineosporiales</taxon>
        <taxon>Kineosporiaceae</taxon>
        <taxon>Kineococcus</taxon>
    </lineage>
</organism>
<evidence type="ECO:0000313" key="8">
    <source>
        <dbReference type="Proteomes" id="UP000239485"/>
    </source>
</evidence>
<name>A0A2S6IK44_9ACTN</name>
<dbReference type="PANTHER" id="PTHR30136:SF24">
    <property type="entry name" value="HTH-TYPE TRANSCRIPTIONAL REPRESSOR ALLR"/>
    <property type="match status" value="1"/>
</dbReference>
<dbReference type="PANTHER" id="PTHR30136">
    <property type="entry name" value="HELIX-TURN-HELIX TRANSCRIPTIONAL REGULATOR, ICLR FAMILY"/>
    <property type="match status" value="1"/>
</dbReference>
<evidence type="ECO:0000259" key="6">
    <source>
        <dbReference type="PROSITE" id="PS51078"/>
    </source>
</evidence>
<keyword evidence="3" id="KW-0804">Transcription</keyword>
<evidence type="ECO:0000313" key="7">
    <source>
        <dbReference type="EMBL" id="PPK94579.1"/>
    </source>
</evidence>
<evidence type="ECO:0000256" key="3">
    <source>
        <dbReference type="ARBA" id="ARBA00023163"/>
    </source>
</evidence>
<evidence type="ECO:0000256" key="4">
    <source>
        <dbReference type="SAM" id="MobiDB-lite"/>
    </source>
</evidence>
<dbReference type="SUPFAM" id="SSF46785">
    <property type="entry name" value="Winged helix' DNA-binding domain"/>
    <property type="match status" value="1"/>
</dbReference>
<accession>A0A2S6IK44</accession>
<proteinExistence type="predicted"/>
<dbReference type="InterPro" id="IPR029016">
    <property type="entry name" value="GAF-like_dom_sf"/>
</dbReference>
<evidence type="ECO:0000256" key="2">
    <source>
        <dbReference type="ARBA" id="ARBA00023125"/>
    </source>
</evidence>
<sequence>MATEGVLSQTLSRGLQVLELLAAAGGALSVDDVAAGLGLHRSIAYRLVRTLEAHRLVERDAAGRYRPGVGLAVLSRSVLPDLRTAAEPVLEAVAADLGVTAFLVVARGEECVTLASVEPRRAGASLAQRPGTVHPLDRGAPGLALLAARPGAAGGPRAGEIAEVRRRGWATSHDEVIPGLRAVAVPVPAHLEEPCALAVVYIDGAALDEGRLGARLAAAAGGLAAAMGRAPGGAPHGEPGAGTRLAPAVRES</sequence>
<protein>
    <submittedName>
        <fullName evidence="7">DNA-binding IclR family transcriptional regulator</fullName>
    </submittedName>
</protein>
<dbReference type="InterPro" id="IPR036388">
    <property type="entry name" value="WH-like_DNA-bd_sf"/>
</dbReference>
<feature type="region of interest" description="Disordered" evidence="4">
    <location>
        <begin position="230"/>
        <end position="252"/>
    </location>
</feature>
<dbReference type="SMART" id="SM00346">
    <property type="entry name" value="HTH_ICLR"/>
    <property type="match status" value="1"/>
</dbReference>
<dbReference type="InterPro" id="IPR014757">
    <property type="entry name" value="Tscrpt_reg_IclR_C"/>
</dbReference>
<dbReference type="SUPFAM" id="SSF55781">
    <property type="entry name" value="GAF domain-like"/>
    <property type="match status" value="1"/>
</dbReference>
<keyword evidence="2 7" id="KW-0238">DNA-binding</keyword>
<dbReference type="Gene3D" id="1.10.10.10">
    <property type="entry name" value="Winged helix-like DNA-binding domain superfamily/Winged helix DNA-binding domain"/>
    <property type="match status" value="1"/>
</dbReference>
<feature type="domain" description="HTH iclR-type" evidence="5">
    <location>
        <begin position="8"/>
        <end position="69"/>
    </location>
</feature>